<organism evidence="1">
    <name type="scientific">Picea glauca</name>
    <name type="common">White spruce</name>
    <name type="synonym">Pinus glauca</name>
    <dbReference type="NCBI Taxonomy" id="3330"/>
    <lineage>
        <taxon>Eukaryota</taxon>
        <taxon>Viridiplantae</taxon>
        <taxon>Streptophyta</taxon>
        <taxon>Embryophyta</taxon>
        <taxon>Tracheophyta</taxon>
        <taxon>Spermatophyta</taxon>
        <taxon>Pinopsida</taxon>
        <taxon>Pinidae</taxon>
        <taxon>Conifers I</taxon>
        <taxon>Pinales</taxon>
        <taxon>Pinaceae</taxon>
        <taxon>Picea</taxon>
    </lineage>
</organism>
<proteinExistence type="predicted"/>
<dbReference type="EMBL" id="LKAM01000011">
    <property type="protein sequence ID" value="KUM46486.1"/>
    <property type="molecule type" value="Genomic_DNA"/>
</dbReference>
<dbReference type="AlphaFoldDB" id="A0A101LW96"/>
<gene>
    <name evidence="1" type="ORF">ABT39_MTgene1587</name>
</gene>
<evidence type="ECO:0000313" key="1">
    <source>
        <dbReference type="EMBL" id="KUM46486.1"/>
    </source>
</evidence>
<geneLocation type="mitochondrion" evidence="1"/>
<accession>A0A101LW96</accession>
<protein>
    <submittedName>
        <fullName evidence="1">Uncharacterized protein</fullName>
    </submittedName>
</protein>
<name>A0A101LW96_PICGL</name>
<reference evidence="1" key="1">
    <citation type="journal article" date="2015" name="Genome Biol. Evol.">
        <title>Organellar Genomes of White Spruce (Picea glauca): Assembly and Annotation.</title>
        <authorList>
            <person name="Jackman S.D."/>
            <person name="Warren R.L."/>
            <person name="Gibb E.A."/>
            <person name="Vandervalk B.P."/>
            <person name="Mohamadi H."/>
            <person name="Chu J."/>
            <person name="Raymond A."/>
            <person name="Pleasance S."/>
            <person name="Coope R."/>
            <person name="Wildung M.R."/>
            <person name="Ritland C.E."/>
            <person name="Bousquet J."/>
            <person name="Jones S.J."/>
            <person name="Bohlmann J."/>
            <person name="Birol I."/>
        </authorList>
    </citation>
    <scope>NUCLEOTIDE SEQUENCE [LARGE SCALE GENOMIC DNA]</scope>
    <source>
        <tissue evidence="1">Flushing bud</tissue>
    </source>
</reference>
<sequence length="113" mass="13183">MLLGLLPLMLLLVDKLSQLILSRRGKLQLLLKLLDIDQIFIVLKLRVLLQLMVIKLYPRVMDLELNLMSLHLDLRALLLQQLHQGLDQRLDRDLVFFLRKETKGVLVLYSSLS</sequence>
<comment type="caution">
    <text evidence="1">The sequence shown here is derived from an EMBL/GenBank/DDBJ whole genome shotgun (WGS) entry which is preliminary data.</text>
</comment>
<keyword evidence="1" id="KW-0496">Mitochondrion</keyword>